<evidence type="ECO:0000313" key="3">
    <source>
        <dbReference type="Proteomes" id="UP000054383"/>
    </source>
</evidence>
<name>A0A0U1LMY0_TALIS</name>
<sequence>MASARFSFAILSLLSFFTCHFVTAAPHLFKRSVQVDGHASLMGTNGTYPRATYLNDGTLLGCYTAKRGTQVGLNVVQSTDNGTSWNDQGSATFEDQETHGLDNCYLHQLPDSDRILMAFRNHERDPEINHYVKHIMLVYYSDDKGKTWEYLSTVATTNTTGLGLWEPFVMDKLNGDLVLFFSRETRTDGKDQDSSLIHSTDAGKTWENETIISGGDIQKRDGMLGVARLAPGSEKMIAVFESLMDNTGITSITSSDDGNTWSKERGSVYRGSGTPTEAAPQVVLVGKTLVASFSTWEDGKDKGTDQPNVKVVTSTDGGVNWGEKTLVQEDCHWAGEVVIDESSLLVMCQHDTDLIARRVTIS</sequence>
<protein>
    <recommendedName>
        <fullName evidence="4">Sialidase domain-containing protein</fullName>
    </recommendedName>
</protein>
<reference evidence="2 3" key="1">
    <citation type="submission" date="2015-04" db="EMBL/GenBank/DDBJ databases">
        <authorList>
            <person name="Syromyatnikov M.Y."/>
            <person name="Popov V.N."/>
        </authorList>
    </citation>
    <scope>NUCLEOTIDE SEQUENCE [LARGE SCALE GENOMIC DNA]</scope>
    <source>
        <strain evidence="2">WF-38-12</strain>
    </source>
</reference>
<feature type="chain" id="PRO_5018062165" description="Sialidase domain-containing protein" evidence="1">
    <location>
        <begin position="25"/>
        <end position="362"/>
    </location>
</feature>
<accession>A0A0U1LMY0</accession>
<proteinExistence type="predicted"/>
<keyword evidence="1" id="KW-0732">Signal</keyword>
<dbReference type="PANTHER" id="PTHR38792:SF3">
    <property type="entry name" value="BNR_ASP-BOX REPEAT DOMAIN PROTEIN (AFU_ORTHOLOGUE AFUA_7G06430)-RELATED"/>
    <property type="match status" value="1"/>
</dbReference>
<dbReference type="AlphaFoldDB" id="A0A0U1LMY0"/>
<dbReference type="EMBL" id="CVMT01000001">
    <property type="protein sequence ID" value="CRG84336.1"/>
    <property type="molecule type" value="Genomic_DNA"/>
</dbReference>
<dbReference type="InterPro" id="IPR002860">
    <property type="entry name" value="BNR_rpt"/>
</dbReference>
<keyword evidence="3" id="KW-1185">Reference proteome</keyword>
<dbReference type="PANTHER" id="PTHR38792">
    <property type="entry name" value="BNR/ASP-BOX REPEAT DOMAIN PROTEIN (AFU_ORTHOLOGUE AFUA_7G06430)-RELATED"/>
    <property type="match status" value="1"/>
</dbReference>
<feature type="signal peptide" evidence="1">
    <location>
        <begin position="1"/>
        <end position="24"/>
    </location>
</feature>
<organism evidence="2 3">
    <name type="scientific">Talaromyces islandicus</name>
    <name type="common">Penicillium islandicum</name>
    <dbReference type="NCBI Taxonomy" id="28573"/>
    <lineage>
        <taxon>Eukaryota</taxon>
        <taxon>Fungi</taxon>
        <taxon>Dikarya</taxon>
        <taxon>Ascomycota</taxon>
        <taxon>Pezizomycotina</taxon>
        <taxon>Eurotiomycetes</taxon>
        <taxon>Eurotiomycetidae</taxon>
        <taxon>Eurotiales</taxon>
        <taxon>Trichocomaceae</taxon>
        <taxon>Talaromyces</taxon>
        <taxon>Talaromyces sect. Islandici</taxon>
    </lineage>
</organism>
<evidence type="ECO:0008006" key="4">
    <source>
        <dbReference type="Google" id="ProtNLM"/>
    </source>
</evidence>
<gene>
    <name evidence="2" type="ORF">PISL3812_01633</name>
</gene>
<dbReference type="SUPFAM" id="SSF50939">
    <property type="entry name" value="Sialidases"/>
    <property type="match status" value="1"/>
</dbReference>
<dbReference type="Pfam" id="PF02012">
    <property type="entry name" value="BNR"/>
    <property type="match status" value="1"/>
</dbReference>
<dbReference type="CDD" id="cd15482">
    <property type="entry name" value="Sialidase_non-viral"/>
    <property type="match status" value="1"/>
</dbReference>
<dbReference type="OrthoDB" id="2739686at2759"/>
<dbReference type="STRING" id="28573.A0A0U1LMY0"/>
<evidence type="ECO:0000256" key="1">
    <source>
        <dbReference type="SAM" id="SignalP"/>
    </source>
</evidence>
<dbReference type="Gene3D" id="2.120.10.10">
    <property type="match status" value="1"/>
</dbReference>
<dbReference type="InterPro" id="IPR036278">
    <property type="entry name" value="Sialidase_sf"/>
</dbReference>
<evidence type="ECO:0000313" key="2">
    <source>
        <dbReference type="EMBL" id="CRG84336.1"/>
    </source>
</evidence>
<dbReference type="Proteomes" id="UP000054383">
    <property type="component" value="Unassembled WGS sequence"/>
</dbReference>